<feature type="compositionally biased region" description="Basic and acidic residues" evidence="1">
    <location>
        <begin position="145"/>
        <end position="168"/>
    </location>
</feature>
<feature type="region of interest" description="Disordered" evidence="1">
    <location>
        <begin position="1"/>
        <end position="26"/>
    </location>
</feature>
<protein>
    <submittedName>
        <fullName evidence="2">Endoglucanase</fullName>
    </submittedName>
</protein>
<sequence>MAPKKKDAVQDELQDGPVEEEEPGPGKVVFNFSAEGVKNLPGELQTLLGFSGFCKEFRTGPSAEPSAWEFTKDSVIRLQNQDLYNDVVERPLVISISDAGAENALIGSAEISLVPLLHDATEVALDLELNLVPEYYARWWKDDEADDPKKKDKKDKAATEVPKEKEPLFEGDAPPSTVLAVTVKVEALVGPEEDRDCWTILTLATEGIFALPESLCSLGVVSPDDFQAHPITYTASLLGESFGEGSLTKAPE</sequence>
<feature type="region of interest" description="Disordered" evidence="1">
    <location>
        <begin position="145"/>
        <end position="171"/>
    </location>
</feature>
<name>A0ABP0L3X5_9DINO</name>
<evidence type="ECO:0000256" key="1">
    <source>
        <dbReference type="SAM" id="MobiDB-lite"/>
    </source>
</evidence>
<feature type="compositionally biased region" description="Acidic residues" evidence="1">
    <location>
        <begin position="10"/>
        <end position="23"/>
    </location>
</feature>
<reference evidence="2 3" key="1">
    <citation type="submission" date="2024-02" db="EMBL/GenBank/DDBJ databases">
        <authorList>
            <person name="Chen Y."/>
            <person name="Shah S."/>
            <person name="Dougan E. K."/>
            <person name="Thang M."/>
            <person name="Chan C."/>
        </authorList>
    </citation>
    <scope>NUCLEOTIDE SEQUENCE [LARGE SCALE GENOMIC DNA]</scope>
</reference>
<organism evidence="2 3">
    <name type="scientific">Durusdinium trenchii</name>
    <dbReference type="NCBI Taxonomy" id="1381693"/>
    <lineage>
        <taxon>Eukaryota</taxon>
        <taxon>Sar</taxon>
        <taxon>Alveolata</taxon>
        <taxon>Dinophyceae</taxon>
        <taxon>Suessiales</taxon>
        <taxon>Symbiodiniaceae</taxon>
        <taxon>Durusdinium</taxon>
    </lineage>
</organism>
<feature type="non-terminal residue" evidence="2">
    <location>
        <position position="252"/>
    </location>
</feature>
<comment type="caution">
    <text evidence="2">The sequence shown here is derived from an EMBL/GenBank/DDBJ whole genome shotgun (WGS) entry which is preliminary data.</text>
</comment>
<dbReference type="EMBL" id="CAXAMM010014402">
    <property type="protein sequence ID" value="CAK9033638.1"/>
    <property type="molecule type" value="Genomic_DNA"/>
</dbReference>
<dbReference type="Proteomes" id="UP001642464">
    <property type="component" value="Unassembled WGS sequence"/>
</dbReference>
<accession>A0ABP0L3X5</accession>
<evidence type="ECO:0000313" key="2">
    <source>
        <dbReference type="EMBL" id="CAK9033638.1"/>
    </source>
</evidence>
<evidence type="ECO:0000313" key="3">
    <source>
        <dbReference type="Proteomes" id="UP001642464"/>
    </source>
</evidence>
<keyword evidence="3" id="KW-1185">Reference proteome</keyword>
<proteinExistence type="predicted"/>
<gene>
    <name evidence="2" type="ORF">SCF082_LOCUS20564</name>
</gene>